<dbReference type="GO" id="GO:0012505">
    <property type="term" value="C:endomembrane system"/>
    <property type="evidence" value="ECO:0007669"/>
    <property type="project" value="TreeGrafter"/>
</dbReference>
<evidence type="ECO:0000256" key="3">
    <source>
        <dbReference type="SAM" id="MobiDB-lite"/>
    </source>
</evidence>
<feature type="active site" description="Charge relay system" evidence="2">
    <location>
        <position position="145"/>
    </location>
</feature>
<dbReference type="InterPro" id="IPR036928">
    <property type="entry name" value="AS_sf"/>
</dbReference>
<keyword evidence="6" id="KW-1185">Reference proteome</keyword>
<feature type="active site" description="Charge relay system" evidence="2">
    <location>
        <position position="223"/>
    </location>
</feature>
<reference evidence="5 6" key="1">
    <citation type="submission" date="2016-07" db="EMBL/GenBank/DDBJ databases">
        <title>Pervasive Adenine N6-methylation of Active Genes in Fungi.</title>
        <authorList>
            <consortium name="DOE Joint Genome Institute"/>
            <person name="Mondo S.J."/>
            <person name="Dannebaum R.O."/>
            <person name="Kuo R.C."/>
            <person name="Labutti K."/>
            <person name="Haridas S."/>
            <person name="Kuo A."/>
            <person name="Salamov A."/>
            <person name="Ahrendt S.R."/>
            <person name="Lipzen A."/>
            <person name="Sullivan W."/>
            <person name="Andreopoulos W.B."/>
            <person name="Clum A."/>
            <person name="Lindquist E."/>
            <person name="Daum C."/>
            <person name="Ramamoorthy G.K."/>
            <person name="Gryganskyi A."/>
            <person name="Culley D."/>
            <person name="Magnuson J.K."/>
            <person name="James T.Y."/>
            <person name="O'Malley M.A."/>
            <person name="Stajich J.E."/>
            <person name="Spatafora J.W."/>
            <person name="Visel A."/>
            <person name="Grigoriev I.V."/>
        </authorList>
    </citation>
    <scope>NUCLEOTIDE SEQUENCE [LARGE SCALE GENOMIC DNA]</scope>
    <source>
        <strain evidence="5 6">ATCC 12442</strain>
    </source>
</reference>
<evidence type="ECO:0000313" key="5">
    <source>
        <dbReference type="EMBL" id="ORX72829.1"/>
    </source>
</evidence>
<dbReference type="PANTHER" id="PTHR43372">
    <property type="entry name" value="FATTY-ACID AMIDE HYDROLASE"/>
    <property type="match status" value="1"/>
</dbReference>
<evidence type="ECO:0000256" key="2">
    <source>
        <dbReference type="PIRSR" id="PIRSR001221-1"/>
    </source>
</evidence>
<dbReference type="Gene3D" id="3.90.1300.10">
    <property type="entry name" value="Amidase signature (AS) domain"/>
    <property type="match status" value="1"/>
</dbReference>
<dbReference type="Proteomes" id="UP000193922">
    <property type="component" value="Unassembled WGS sequence"/>
</dbReference>
<feature type="region of interest" description="Disordered" evidence="3">
    <location>
        <begin position="544"/>
        <end position="565"/>
    </location>
</feature>
<comment type="caution">
    <text evidence="5">The sequence shown here is derived from an EMBL/GenBank/DDBJ whole genome shotgun (WGS) entry which is preliminary data.</text>
</comment>
<dbReference type="InterPro" id="IPR020556">
    <property type="entry name" value="Amidase_CS"/>
</dbReference>
<dbReference type="EMBL" id="MCFD01000002">
    <property type="protein sequence ID" value="ORX72829.1"/>
    <property type="molecule type" value="Genomic_DNA"/>
</dbReference>
<evidence type="ECO:0000259" key="4">
    <source>
        <dbReference type="Pfam" id="PF01425"/>
    </source>
</evidence>
<dbReference type="InterPro" id="IPR052739">
    <property type="entry name" value="FAAH2"/>
</dbReference>
<dbReference type="STRING" id="61395.A0A1Y1WH37"/>
<evidence type="ECO:0000313" key="6">
    <source>
        <dbReference type="Proteomes" id="UP000193922"/>
    </source>
</evidence>
<protein>
    <submittedName>
        <fullName evidence="5">Amidase signature enzyme</fullName>
    </submittedName>
</protein>
<dbReference type="Pfam" id="PF01425">
    <property type="entry name" value="Amidase"/>
    <property type="match status" value="2"/>
</dbReference>
<dbReference type="PANTHER" id="PTHR43372:SF4">
    <property type="entry name" value="FATTY-ACID AMIDE HYDROLASE 2"/>
    <property type="match status" value="1"/>
</dbReference>
<feature type="domain" description="Amidase" evidence="4">
    <location>
        <begin position="449"/>
        <end position="524"/>
    </location>
</feature>
<dbReference type="AlphaFoldDB" id="A0A1Y1WH37"/>
<evidence type="ECO:0000256" key="1">
    <source>
        <dbReference type="ARBA" id="ARBA00009199"/>
    </source>
</evidence>
<feature type="active site" description="Acyl-ester intermediate" evidence="2">
    <location>
        <position position="247"/>
    </location>
</feature>
<comment type="similarity">
    <text evidence="1">Belongs to the amidase family.</text>
</comment>
<gene>
    <name evidence="5" type="ORF">DL89DRAFT_265016</name>
</gene>
<dbReference type="OrthoDB" id="566138at2759"/>
<proteinExistence type="inferred from homology"/>
<sequence length="565" mass="61754">MSILAFVIGTLILRPIQVLFWAPLRTFVFFYIHVATGIPRKIRQAKKLSENPWTSLDSYDPLLLVSATELARRIRAGELSSEAVVKAYIRRIQKVNPLINAVVASRFETAILEARDVDRLVAKGGLPNGHNAQEKPFWGVPITVKESIAVQGMPNTYGLVWRTSGTYSPAQEHSVRAQKLIDAGFIILGVTNICEALMTGESDNRVYGRTFNPYDLARNPGGSSSGEGAIVGAAGSVIGVGTDLGGSIRMPAFFCGVFGHKTTAEWIPKEKPNFMSPLTAEKAACSSTGPLCRYAEDMAPFVSALIGRNIGDPRSIDLSKLRVVAFPDGLGHSMLISKLDPALHTAVIDVTSYLAQQVVGQENVIMAQMPSYISQASVKFGPMIATGERTLPEILGGEGMPHADLTRELASFIKGSSNYTGYSFQNHLLRILPTPKGTREQVVPFWNKLRDHLETLMGENGVMIFPPHPCVARPHGTDFFNRPNLMYTAIFNALGFPATQVPLGLNKDGLPLGVQVIARKGDDLKTIAVAIQLEKRFGGWTPPRRFGAPLPEHDTEKLYNHRMKK</sequence>
<dbReference type="GeneID" id="63803131"/>
<dbReference type="PIRSF" id="PIRSF001221">
    <property type="entry name" value="Amidase_fungi"/>
    <property type="match status" value="1"/>
</dbReference>
<organism evidence="5 6">
    <name type="scientific">Linderina pennispora</name>
    <dbReference type="NCBI Taxonomy" id="61395"/>
    <lineage>
        <taxon>Eukaryota</taxon>
        <taxon>Fungi</taxon>
        <taxon>Fungi incertae sedis</taxon>
        <taxon>Zoopagomycota</taxon>
        <taxon>Kickxellomycotina</taxon>
        <taxon>Kickxellomycetes</taxon>
        <taxon>Kickxellales</taxon>
        <taxon>Kickxellaceae</taxon>
        <taxon>Linderina</taxon>
    </lineage>
</organism>
<name>A0A1Y1WH37_9FUNG</name>
<dbReference type="InterPro" id="IPR023631">
    <property type="entry name" value="Amidase_dom"/>
</dbReference>
<dbReference type="RefSeq" id="XP_040746169.1">
    <property type="nucleotide sequence ID" value="XM_040886483.1"/>
</dbReference>
<dbReference type="SUPFAM" id="SSF75304">
    <property type="entry name" value="Amidase signature (AS) enzymes"/>
    <property type="match status" value="1"/>
</dbReference>
<accession>A0A1Y1WH37</accession>
<dbReference type="PROSITE" id="PS00571">
    <property type="entry name" value="AMIDASES"/>
    <property type="match status" value="1"/>
</dbReference>
<feature type="domain" description="Amidase" evidence="4">
    <location>
        <begin position="84"/>
        <end position="317"/>
    </location>
</feature>